<comment type="caution">
    <text evidence="2">The sequence shown here is derived from an EMBL/GenBank/DDBJ whole genome shotgun (WGS) entry which is preliminary data.</text>
</comment>
<evidence type="ECO:0000313" key="2">
    <source>
        <dbReference type="EMBL" id="MBB3842341.1"/>
    </source>
</evidence>
<evidence type="ECO:0000313" key="3">
    <source>
        <dbReference type="Proteomes" id="UP000541352"/>
    </source>
</evidence>
<keyword evidence="1" id="KW-0812">Transmembrane</keyword>
<sequence>MTREELEKLIYVKHPSLQIRENQLDFLLSKGDDNFDFWRLSMIFGNASYLYMSLFAVM</sequence>
<reference evidence="2 3" key="1">
    <citation type="submission" date="2020-08" db="EMBL/GenBank/DDBJ databases">
        <title>Genomic Encyclopedia of Type Strains, Phase IV (KMG-IV): sequencing the most valuable type-strain genomes for metagenomic binning, comparative biology and taxonomic classification.</title>
        <authorList>
            <person name="Goeker M."/>
        </authorList>
    </citation>
    <scope>NUCLEOTIDE SEQUENCE [LARGE SCALE GENOMIC DNA]</scope>
    <source>
        <strain evidence="2 3">DSM 17976</strain>
    </source>
</reference>
<dbReference type="Proteomes" id="UP000541352">
    <property type="component" value="Unassembled WGS sequence"/>
</dbReference>
<dbReference type="EMBL" id="JACIBY010000034">
    <property type="protein sequence ID" value="MBB3842341.1"/>
    <property type="molecule type" value="Genomic_DNA"/>
</dbReference>
<proteinExistence type="predicted"/>
<keyword evidence="3" id="KW-1185">Reference proteome</keyword>
<keyword evidence="1" id="KW-0472">Membrane</keyword>
<feature type="transmembrane region" description="Helical" evidence="1">
    <location>
        <begin position="37"/>
        <end position="57"/>
    </location>
</feature>
<evidence type="ECO:0000256" key="1">
    <source>
        <dbReference type="SAM" id="Phobius"/>
    </source>
</evidence>
<protein>
    <submittedName>
        <fullName evidence="2">Uncharacterized protein</fullName>
    </submittedName>
</protein>
<dbReference type="AlphaFoldDB" id="A0A7W6EUF2"/>
<gene>
    <name evidence="2" type="ORF">FHS57_006372</name>
</gene>
<organism evidence="2 3">
    <name type="scientific">Runella defluvii</name>
    <dbReference type="NCBI Taxonomy" id="370973"/>
    <lineage>
        <taxon>Bacteria</taxon>
        <taxon>Pseudomonadati</taxon>
        <taxon>Bacteroidota</taxon>
        <taxon>Cytophagia</taxon>
        <taxon>Cytophagales</taxon>
        <taxon>Spirosomataceae</taxon>
        <taxon>Runella</taxon>
    </lineage>
</organism>
<keyword evidence="1" id="KW-1133">Transmembrane helix</keyword>
<accession>A0A7W6EUF2</accession>
<name>A0A7W6EUF2_9BACT</name>